<protein>
    <submittedName>
        <fullName evidence="2">Uncharacterized protein</fullName>
    </submittedName>
</protein>
<sequence>MANSAYRQDSYMGPGDKYAPPPYGASHNGMGSGEMTPPPYSRGRWGGPGEFYMTQNVPTYPGDGARPSQAY</sequence>
<evidence type="ECO:0000313" key="2">
    <source>
        <dbReference type="EMBL" id="KAK7507803.1"/>
    </source>
</evidence>
<organism evidence="2 3">
    <name type="scientific">Batillaria attramentaria</name>
    <dbReference type="NCBI Taxonomy" id="370345"/>
    <lineage>
        <taxon>Eukaryota</taxon>
        <taxon>Metazoa</taxon>
        <taxon>Spiralia</taxon>
        <taxon>Lophotrochozoa</taxon>
        <taxon>Mollusca</taxon>
        <taxon>Gastropoda</taxon>
        <taxon>Caenogastropoda</taxon>
        <taxon>Sorbeoconcha</taxon>
        <taxon>Cerithioidea</taxon>
        <taxon>Batillariidae</taxon>
        <taxon>Batillaria</taxon>
    </lineage>
</organism>
<dbReference type="Proteomes" id="UP001519460">
    <property type="component" value="Unassembled WGS sequence"/>
</dbReference>
<comment type="caution">
    <text evidence="2">The sequence shown here is derived from an EMBL/GenBank/DDBJ whole genome shotgun (WGS) entry which is preliminary data.</text>
</comment>
<name>A0ABD0M7Q1_9CAEN</name>
<evidence type="ECO:0000313" key="3">
    <source>
        <dbReference type="Proteomes" id="UP001519460"/>
    </source>
</evidence>
<dbReference type="AlphaFoldDB" id="A0ABD0M7Q1"/>
<evidence type="ECO:0000256" key="1">
    <source>
        <dbReference type="SAM" id="MobiDB-lite"/>
    </source>
</evidence>
<keyword evidence="3" id="KW-1185">Reference proteome</keyword>
<gene>
    <name evidence="2" type="ORF">BaRGS_00000768</name>
</gene>
<reference evidence="2 3" key="1">
    <citation type="journal article" date="2023" name="Sci. Data">
        <title>Genome assembly of the Korean intertidal mud-creeper Batillaria attramentaria.</title>
        <authorList>
            <person name="Patra A.K."/>
            <person name="Ho P.T."/>
            <person name="Jun S."/>
            <person name="Lee S.J."/>
            <person name="Kim Y."/>
            <person name="Won Y.J."/>
        </authorList>
    </citation>
    <scope>NUCLEOTIDE SEQUENCE [LARGE SCALE GENOMIC DNA]</scope>
    <source>
        <strain evidence="2">Wonlab-2016</strain>
    </source>
</reference>
<accession>A0ABD0M7Q1</accession>
<feature type="region of interest" description="Disordered" evidence="1">
    <location>
        <begin position="1"/>
        <end position="71"/>
    </location>
</feature>
<dbReference type="EMBL" id="JACVVK020000003">
    <property type="protein sequence ID" value="KAK7507803.1"/>
    <property type="molecule type" value="Genomic_DNA"/>
</dbReference>
<proteinExistence type="predicted"/>